<keyword evidence="5" id="KW-0456">Lyase</keyword>
<evidence type="ECO:0000256" key="2">
    <source>
        <dbReference type="ARBA" id="ARBA00022723"/>
    </source>
</evidence>
<sequence length="394" mass="44206">MKITAIKMLTLELPEEGSPGHLPQLSEVPNLRRIQYRGGRDPHRRPIKTPPSKPQERFLEVETDEGITGRVTSSTLDMSHVGIIRSMALGENPLHRERFYQMFQKGTRWVAVLNSTRQPGWFGDFDNCLWDIAGKAAGLPVHTLIGKVRDSFPCYVTGGDMDVEGYLDSIEKSKQFGINAYKFHTYKGGKADIPIFHKVRETVGPDYELLNDPVCSYDLREAIEVGHVMEELGFIWLEEPFHEYKLHHYQELCRELDIPVMANETLMNDIGISTQWLLQGGTDLLRANARHGTTQVLKMAHFAELYDTNIEMNAMGGLYGHIHATLGCCIDNTGFYEYNGGAEGGASGLRKAGEPWGMVNAPLIANGRLAPSDLPGWGAEWDEKRFQSLIVSED</sequence>
<dbReference type="InterPro" id="IPR036849">
    <property type="entry name" value="Enolase-like_C_sf"/>
</dbReference>
<dbReference type="InterPro" id="IPR013342">
    <property type="entry name" value="Mandelate_racemase_C"/>
</dbReference>
<dbReference type="GO" id="GO:0000287">
    <property type="term" value="F:magnesium ion binding"/>
    <property type="evidence" value="ECO:0007669"/>
    <property type="project" value="TreeGrafter"/>
</dbReference>
<name>A0A2Z4AQV0_9BACT</name>
<comment type="cofactor">
    <cofactor evidence="1">
        <name>Mg(2+)</name>
        <dbReference type="ChEBI" id="CHEBI:18420"/>
    </cofactor>
</comment>
<dbReference type="Proteomes" id="UP000247465">
    <property type="component" value="Chromosome"/>
</dbReference>
<dbReference type="Gene3D" id="3.20.20.120">
    <property type="entry name" value="Enolase-like C-terminal domain"/>
    <property type="match status" value="1"/>
</dbReference>
<keyword evidence="3" id="KW-0460">Magnesium</keyword>
<dbReference type="Gene3D" id="3.30.390.10">
    <property type="entry name" value="Enolase-like, N-terminal domain"/>
    <property type="match status" value="1"/>
</dbReference>
<dbReference type="SUPFAM" id="SSF54826">
    <property type="entry name" value="Enolase N-terminal domain-like"/>
    <property type="match status" value="1"/>
</dbReference>
<dbReference type="Pfam" id="PF13378">
    <property type="entry name" value="MR_MLE_C"/>
    <property type="match status" value="1"/>
</dbReference>
<keyword evidence="2" id="KW-0479">Metal-binding</keyword>
<gene>
    <name evidence="5" type="ORF">DF168_01538</name>
</gene>
<dbReference type="InterPro" id="IPR029065">
    <property type="entry name" value="Enolase_C-like"/>
</dbReference>
<accession>A0A2Z4AQV0</accession>
<dbReference type="AlphaFoldDB" id="A0A2Z4AQV0"/>
<dbReference type="SUPFAM" id="SSF51604">
    <property type="entry name" value="Enolase C-terminal domain-like"/>
    <property type="match status" value="1"/>
</dbReference>
<dbReference type="KEGG" id="mtar:DF168_01538"/>
<evidence type="ECO:0000256" key="3">
    <source>
        <dbReference type="ARBA" id="ARBA00022842"/>
    </source>
</evidence>
<dbReference type="EMBL" id="CP029803">
    <property type="protein sequence ID" value="AWT60332.1"/>
    <property type="molecule type" value="Genomic_DNA"/>
</dbReference>
<evidence type="ECO:0000313" key="6">
    <source>
        <dbReference type="Proteomes" id="UP000247465"/>
    </source>
</evidence>
<evidence type="ECO:0000259" key="4">
    <source>
        <dbReference type="SMART" id="SM00922"/>
    </source>
</evidence>
<dbReference type="SMART" id="SM00922">
    <property type="entry name" value="MR_MLE"/>
    <property type="match status" value="1"/>
</dbReference>
<dbReference type="InterPro" id="IPR046945">
    <property type="entry name" value="RHMD-like"/>
</dbReference>
<evidence type="ECO:0000256" key="1">
    <source>
        <dbReference type="ARBA" id="ARBA00001946"/>
    </source>
</evidence>
<reference evidence="5 6" key="1">
    <citation type="submission" date="2018-06" db="EMBL/GenBank/DDBJ databases">
        <title>Draft Genome Sequence of a Novel Marine Bacterium Related to the Verrucomicrobia.</title>
        <authorList>
            <person name="Vosseberg J."/>
            <person name="Martijn J."/>
            <person name="Ettema T.J.G."/>
        </authorList>
    </citation>
    <scope>NUCLEOTIDE SEQUENCE [LARGE SCALE GENOMIC DNA]</scope>
    <source>
        <strain evidence="5">TARA_B100001123</strain>
    </source>
</reference>
<evidence type="ECO:0000313" key="5">
    <source>
        <dbReference type="EMBL" id="AWT60332.1"/>
    </source>
</evidence>
<dbReference type="SFLD" id="SFLDS00001">
    <property type="entry name" value="Enolase"/>
    <property type="match status" value="1"/>
</dbReference>
<dbReference type="GO" id="GO:0016052">
    <property type="term" value="P:carbohydrate catabolic process"/>
    <property type="evidence" value="ECO:0007669"/>
    <property type="project" value="TreeGrafter"/>
</dbReference>
<protein>
    <submittedName>
        <fullName evidence="5">L-talarate/galactarate dehydratase</fullName>
        <ecNumber evidence="5">4.2.1.156</ecNumber>
    </submittedName>
</protein>
<dbReference type="InterPro" id="IPR029017">
    <property type="entry name" value="Enolase-like_N"/>
</dbReference>
<feature type="domain" description="Mandelate racemase/muconate lactonizing enzyme C-terminal" evidence="4">
    <location>
        <begin position="163"/>
        <end position="259"/>
    </location>
</feature>
<dbReference type="PANTHER" id="PTHR13794:SF58">
    <property type="entry name" value="MITOCHONDRIAL ENOLASE SUPERFAMILY MEMBER 1"/>
    <property type="match status" value="1"/>
</dbReference>
<dbReference type="GO" id="GO:0016836">
    <property type="term" value="F:hydro-lyase activity"/>
    <property type="evidence" value="ECO:0007669"/>
    <property type="project" value="TreeGrafter"/>
</dbReference>
<dbReference type="PANTHER" id="PTHR13794">
    <property type="entry name" value="ENOLASE SUPERFAMILY, MANDELATE RACEMASE"/>
    <property type="match status" value="1"/>
</dbReference>
<organism evidence="5 6">
    <name type="scientific">Candidatus Moanibacter tarae</name>
    <dbReference type="NCBI Taxonomy" id="2200854"/>
    <lineage>
        <taxon>Bacteria</taxon>
        <taxon>Pseudomonadati</taxon>
        <taxon>Verrucomicrobiota</taxon>
        <taxon>Opitutia</taxon>
        <taxon>Puniceicoccales</taxon>
        <taxon>Puniceicoccales incertae sedis</taxon>
        <taxon>Candidatus Moanibacter</taxon>
    </lineage>
</organism>
<dbReference type="EC" id="4.2.1.156" evidence="5"/>
<proteinExistence type="predicted"/>